<comment type="function">
    <text evidence="1 11">Part of the binding-protein-dependent transport system for molybdenum; probably responsible for the translocation of the substrate across the membrane.</text>
</comment>
<keyword evidence="9 10" id="KW-0472">Membrane</keyword>
<evidence type="ECO:0000256" key="5">
    <source>
        <dbReference type="ARBA" id="ARBA00022475"/>
    </source>
</evidence>
<evidence type="ECO:0000256" key="2">
    <source>
        <dbReference type="ARBA" id="ARBA00004651"/>
    </source>
</evidence>
<feature type="transmembrane region" description="Helical" evidence="10">
    <location>
        <begin position="12"/>
        <end position="32"/>
    </location>
</feature>
<comment type="similarity">
    <text evidence="3 11">Belongs to the binding-protein-dependent transport system permease family. CysTW subfamily.</text>
</comment>
<dbReference type="AlphaFoldDB" id="A0A8J4HA64"/>
<gene>
    <name evidence="13" type="primary">modB</name>
    <name evidence="13" type="ORF">ENY07_05510</name>
</gene>
<keyword evidence="11" id="KW-0997">Cell inner membrane</keyword>
<feature type="transmembrane region" description="Helical" evidence="10">
    <location>
        <begin position="189"/>
        <end position="213"/>
    </location>
</feature>
<feature type="domain" description="ABC transmembrane type-1" evidence="12">
    <location>
        <begin position="6"/>
        <end position="208"/>
    </location>
</feature>
<sequence>MDWSAFALSLKLASATSAILLPLGLMLGRVLAWKRFRGKGVAEALLALPLVLPPIVLGYFLLVAFGGASPLGRAWQALTGGTLVFTFSGLLIASLIVNLPFAVQPITRALAAIDPEIREAAWVSGLSRGAALWRIELPLAWPGVLQALALCFAHTLGEFGVVLMVGGNIPGETRTISLAIYDRAQAFDAHGAATMSLVLLGFSLAALVAAQLLTGRIGSRHEG</sequence>
<dbReference type="PANTHER" id="PTHR30183:SF8">
    <property type="entry name" value="MOLYBDENUM TRANSPORT SYSTEM PERMEASE"/>
    <property type="match status" value="1"/>
</dbReference>
<dbReference type="Gene3D" id="1.10.3720.10">
    <property type="entry name" value="MetI-like"/>
    <property type="match status" value="1"/>
</dbReference>
<evidence type="ECO:0000256" key="1">
    <source>
        <dbReference type="ARBA" id="ARBA00002949"/>
    </source>
</evidence>
<evidence type="ECO:0000256" key="10">
    <source>
        <dbReference type="RuleBase" id="RU363032"/>
    </source>
</evidence>
<dbReference type="InterPro" id="IPR035906">
    <property type="entry name" value="MetI-like_sf"/>
</dbReference>
<evidence type="ECO:0000259" key="12">
    <source>
        <dbReference type="PROSITE" id="PS50928"/>
    </source>
</evidence>
<comment type="caution">
    <text evidence="11">Lacks conserved residue(s) required for the propagation of feature annotation.</text>
</comment>
<feature type="transmembrane region" description="Helical" evidence="10">
    <location>
        <begin position="74"/>
        <end position="99"/>
    </location>
</feature>
<proteinExistence type="inferred from homology"/>
<evidence type="ECO:0000256" key="4">
    <source>
        <dbReference type="ARBA" id="ARBA00022448"/>
    </source>
</evidence>
<dbReference type="NCBIfam" id="TIGR02141">
    <property type="entry name" value="modB_ABC"/>
    <property type="match status" value="1"/>
</dbReference>
<evidence type="ECO:0000256" key="3">
    <source>
        <dbReference type="ARBA" id="ARBA00007069"/>
    </source>
</evidence>
<keyword evidence="6 11" id="KW-0500">Molybdenum</keyword>
<dbReference type="PROSITE" id="PS50928">
    <property type="entry name" value="ABC_TM1"/>
    <property type="match status" value="1"/>
</dbReference>
<evidence type="ECO:0000256" key="11">
    <source>
        <dbReference type="RuleBase" id="RU365097"/>
    </source>
</evidence>
<keyword evidence="7 10" id="KW-0812">Transmembrane</keyword>
<keyword evidence="8 10" id="KW-1133">Transmembrane helix</keyword>
<dbReference type="SUPFAM" id="SSF161098">
    <property type="entry name" value="MetI-like"/>
    <property type="match status" value="1"/>
</dbReference>
<dbReference type="GO" id="GO:0015098">
    <property type="term" value="F:molybdate ion transmembrane transporter activity"/>
    <property type="evidence" value="ECO:0007669"/>
    <property type="project" value="UniProtKB-UniRule"/>
</dbReference>
<accession>A0A8J4HA64</accession>
<dbReference type="GO" id="GO:0005886">
    <property type="term" value="C:plasma membrane"/>
    <property type="evidence" value="ECO:0007669"/>
    <property type="project" value="UniProtKB-SubCell"/>
</dbReference>
<dbReference type="PANTHER" id="PTHR30183">
    <property type="entry name" value="MOLYBDENUM TRANSPORT SYSTEM PERMEASE PROTEIN MODB"/>
    <property type="match status" value="1"/>
</dbReference>
<feature type="transmembrane region" description="Helical" evidence="10">
    <location>
        <begin position="44"/>
        <end position="68"/>
    </location>
</feature>
<comment type="subcellular location">
    <subcellularLocation>
        <location evidence="11">Cell inner membrane</location>
        <topology evidence="11">Multi-pass membrane protein</topology>
    </subcellularLocation>
    <subcellularLocation>
        <location evidence="2 10">Cell membrane</location>
        <topology evidence="2 10">Multi-pass membrane protein</topology>
    </subcellularLocation>
</comment>
<evidence type="ECO:0000256" key="7">
    <source>
        <dbReference type="ARBA" id="ARBA00022692"/>
    </source>
</evidence>
<reference evidence="13" key="1">
    <citation type="journal article" date="2020" name="mSystems">
        <title>Genome- and Community-Level Interaction Insights into Carbon Utilization and Element Cycling Functions of Hydrothermarchaeota in Hydrothermal Sediment.</title>
        <authorList>
            <person name="Zhou Z."/>
            <person name="Liu Y."/>
            <person name="Xu W."/>
            <person name="Pan J."/>
            <person name="Luo Z.H."/>
            <person name="Li M."/>
        </authorList>
    </citation>
    <scope>NUCLEOTIDE SEQUENCE</scope>
    <source>
        <strain evidence="13">SpSt-997</strain>
    </source>
</reference>
<evidence type="ECO:0000256" key="8">
    <source>
        <dbReference type="ARBA" id="ARBA00022989"/>
    </source>
</evidence>
<protein>
    <recommendedName>
        <fullName evidence="11">Molybdenum transport system permease</fullName>
    </recommendedName>
</protein>
<comment type="caution">
    <text evidence="13">The sequence shown here is derived from an EMBL/GenBank/DDBJ whole genome shotgun (WGS) entry which is preliminary data.</text>
</comment>
<organism evidence="13">
    <name type="scientific">Acidicaldus sp</name>
    <dbReference type="NCBI Taxonomy" id="1872105"/>
    <lineage>
        <taxon>Bacteria</taxon>
        <taxon>Pseudomonadati</taxon>
        <taxon>Pseudomonadota</taxon>
        <taxon>Alphaproteobacteria</taxon>
        <taxon>Acetobacterales</taxon>
        <taxon>Acetobacteraceae</taxon>
        <taxon>Acidicaldus</taxon>
    </lineage>
</organism>
<dbReference type="Pfam" id="PF00528">
    <property type="entry name" value="BPD_transp_1"/>
    <property type="match status" value="1"/>
</dbReference>
<evidence type="ECO:0000256" key="9">
    <source>
        <dbReference type="ARBA" id="ARBA00023136"/>
    </source>
</evidence>
<dbReference type="InterPro" id="IPR011867">
    <property type="entry name" value="ModB_ABC"/>
</dbReference>
<dbReference type="InterPro" id="IPR000515">
    <property type="entry name" value="MetI-like"/>
</dbReference>
<evidence type="ECO:0000313" key="13">
    <source>
        <dbReference type="EMBL" id="HGC42662.1"/>
    </source>
</evidence>
<keyword evidence="4 10" id="KW-0813">Transport</keyword>
<dbReference type="EMBL" id="DTQM01000103">
    <property type="protein sequence ID" value="HGC42662.1"/>
    <property type="molecule type" value="Genomic_DNA"/>
</dbReference>
<name>A0A8J4HA64_9PROT</name>
<dbReference type="CDD" id="cd06261">
    <property type="entry name" value="TM_PBP2"/>
    <property type="match status" value="1"/>
</dbReference>
<evidence type="ECO:0000256" key="6">
    <source>
        <dbReference type="ARBA" id="ARBA00022505"/>
    </source>
</evidence>
<keyword evidence="5" id="KW-1003">Cell membrane</keyword>